<evidence type="ECO:0000313" key="10">
    <source>
        <dbReference type="EMBL" id="CAD8576346.1"/>
    </source>
</evidence>
<feature type="compositionally biased region" description="Acidic residues" evidence="8">
    <location>
        <begin position="919"/>
        <end position="935"/>
    </location>
</feature>
<accession>A0A7S0KD99</accession>
<dbReference type="InterPro" id="IPR016024">
    <property type="entry name" value="ARM-type_fold"/>
</dbReference>
<evidence type="ECO:0000256" key="7">
    <source>
        <dbReference type="ARBA" id="ARBA00023242"/>
    </source>
</evidence>
<evidence type="ECO:0000256" key="4">
    <source>
        <dbReference type="ARBA" id="ARBA00022448"/>
    </source>
</evidence>
<dbReference type="SMART" id="SM00913">
    <property type="entry name" value="IBN_N"/>
    <property type="match status" value="1"/>
</dbReference>
<dbReference type="InterPro" id="IPR013713">
    <property type="entry name" value="XPO2_central"/>
</dbReference>
<dbReference type="SUPFAM" id="SSF48371">
    <property type="entry name" value="ARM repeat"/>
    <property type="match status" value="1"/>
</dbReference>
<feature type="region of interest" description="Disordered" evidence="8">
    <location>
        <begin position="905"/>
        <end position="935"/>
    </location>
</feature>
<evidence type="ECO:0000256" key="3">
    <source>
        <dbReference type="ARBA" id="ARBA00007991"/>
    </source>
</evidence>
<organism evidence="10">
    <name type="scientific">Ostreococcus mediterraneus</name>
    <dbReference type="NCBI Taxonomy" id="1486918"/>
    <lineage>
        <taxon>Eukaryota</taxon>
        <taxon>Viridiplantae</taxon>
        <taxon>Chlorophyta</taxon>
        <taxon>Mamiellophyceae</taxon>
        <taxon>Mamiellales</taxon>
        <taxon>Bathycoccaceae</taxon>
        <taxon>Ostreococcus</taxon>
    </lineage>
</organism>
<dbReference type="PANTHER" id="PTHR10997">
    <property type="entry name" value="IMPORTIN-7, 8, 11"/>
    <property type="match status" value="1"/>
</dbReference>
<keyword evidence="7" id="KW-0539">Nucleus</keyword>
<dbReference type="GO" id="GO:0005635">
    <property type="term" value="C:nuclear envelope"/>
    <property type="evidence" value="ECO:0007669"/>
    <property type="project" value="TreeGrafter"/>
</dbReference>
<dbReference type="InterPro" id="IPR058669">
    <property type="entry name" value="TPR_IPO7/11-like"/>
</dbReference>
<protein>
    <recommendedName>
        <fullName evidence="9">Importin N-terminal domain-containing protein</fullName>
    </recommendedName>
</protein>
<dbReference type="EMBL" id="HBEW01000753">
    <property type="protein sequence ID" value="CAD8576346.1"/>
    <property type="molecule type" value="Transcribed_RNA"/>
</dbReference>
<sequence>MDENGIATLVAALASSVASDAQARAQADAFLAAASTQNGTAFALLRIAADDGLDMGVRQSASIYFKNMCAKSWAAREHLPTAWVMSASDKANARGAALDAIARTPAKVRSQLVEAVRVMVHHDFPEQWPEVASQVLQGLEEANAAHPERLCGTVLVLHALCRKYEFKHSSERADIEQVIAVVFPKLLSVLKALIAYGTPNEALEELKKTICKTYWSATYLHVGPSLQQEDTYREWMSAFHTVITTPVHIEGISDPTDKMELRHWPWWKTKKWALHIVNRQFTRYGNLKHAQSDSKELAAMYRKSYATQFLQCYVELLSSLTTGMAMPNRVVNLAVTHLSSALSVTLTYKVLHPHLDDIAMRVMFPLVCFGAEDKELWEDDPNEYVRKSQDFMEDMYSPRMAALNYLSESCKTGSRMKENLPKILAAMVQILNKAAAFPPGTALDPQLASEVDGALLVITNLSEILAAHPMYKHQLESMLVSYVIPSFSSPHGHVRAKAVSCAAKFCEIEFENPQNFFSLFSCVVNAMKDPELPVRVEAVVGLGAFVHAADDVSQLKPILPQLLNEFFQLMNEVDSEDVVFTLETITEKFGEEIAPYALGMTQNLVAAFWKVIEESESKDDEDYGALACCGCLRAMATILESISSLPHMYPDLEAAVFPILQKMIGEQGYDVFEEILEILSYLTYFTPVVTPRMWELWPLMIKTMDDWALQYFENLLIPLDNYISRGTERFLTPGTPYVEDTYNICKKVLEGDYPEPDCLSAPKLMECVMTNCRGRVDVVIEPYINIALARLATAENSYFRDLLMMTFAHALHYNASLALMATNRSGKTNEVFALWSSMLNERTKSGERKRFTTESSKKVCALGLMALLRAPAEVLTPEIHGALGGILATLLDLLGSLREQITSRKADEASGVRRRPWELSDEEEYDEPDFDDEDQDEDLQFDETTLRALAKNAKDADPHAARYNDDDDDDDFDFFADDDECTSPLDDIDTFITFSDFLNELGSMGDRAGALQAIQSQADANAKVQNLMQYVEVRRVEFPKEREEAKSK</sequence>
<evidence type="ECO:0000256" key="8">
    <source>
        <dbReference type="SAM" id="MobiDB-lite"/>
    </source>
</evidence>
<comment type="subcellular location">
    <subcellularLocation>
        <location evidence="2">Cytoplasm</location>
    </subcellularLocation>
    <subcellularLocation>
        <location evidence="1">Nucleus</location>
    </subcellularLocation>
</comment>
<dbReference type="Pfam" id="PF03810">
    <property type="entry name" value="IBN_N"/>
    <property type="match status" value="1"/>
</dbReference>
<dbReference type="PANTHER" id="PTHR10997:SF18">
    <property type="entry name" value="D-IMPORTIN 7_RANBP7"/>
    <property type="match status" value="1"/>
</dbReference>
<proteinExistence type="inferred from homology"/>
<feature type="domain" description="Importin N-terminal" evidence="9">
    <location>
        <begin position="27"/>
        <end position="103"/>
    </location>
</feature>
<evidence type="ECO:0000256" key="2">
    <source>
        <dbReference type="ARBA" id="ARBA00004496"/>
    </source>
</evidence>
<dbReference type="Pfam" id="PF08506">
    <property type="entry name" value="Cse1"/>
    <property type="match status" value="1"/>
</dbReference>
<comment type="similarity">
    <text evidence="3">Belongs to the importin beta family.</text>
</comment>
<reference evidence="10" key="1">
    <citation type="submission" date="2021-01" db="EMBL/GenBank/DDBJ databases">
        <authorList>
            <person name="Corre E."/>
            <person name="Pelletier E."/>
            <person name="Niang G."/>
            <person name="Scheremetjew M."/>
            <person name="Finn R."/>
            <person name="Kale V."/>
            <person name="Holt S."/>
            <person name="Cochrane G."/>
            <person name="Meng A."/>
            <person name="Brown T."/>
            <person name="Cohen L."/>
        </authorList>
    </citation>
    <scope>NUCLEOTIDE SEQUENCE</scope>
    <source>
        <strain evidence="10">Clade-D-RCC2572</strain>
    </source>
</reference>
<dbReference type="GO" id="GO:0031267">
    <property type="term" value="F:small GTPase binding"/>
    <property type="evidence" value="ECO:0007669"/>
    <property type="project" value="InterPro"/>
</dbReference>
<evidence type="ECO:0000256" key="1">
    <source>
        <dbReference type="ARBA" id="ARBA00004123"/>
    </source>
</evidence>
<evidence type="ECO:0000259" key="9">
    <source>
        <dbReference type="PROSITE" id="PS50166"/>
    </source>
</evidence>
<dbReference type="PROSITE" id="PS50166">
    <property type="entry name" value="IMPORTIN_B_NT"/>
    <property type="match status" value="1"/>
</dbReference>
<dbReference type="InterPro" id="IPR011989">
    <property type="entry name" value="ARM-like"/>
</dbReference>
<keyword evidence="6" id="KW-0653">Protein transport</keyword>
<dbReference type="GO" id="GO:0006606">
    <property type="term" value="P:protein import into nucleus"/>
    <property type="evidence" value="ECO:0007669"/>
    <property type="project" value="TreeGrafter"/>
</dbReference>
<feature type="compositionally biased region" description="Basic and acidic residues" evidence="8">
    <location>
        <begin position="905"/>
        <end position="918"/>
    </location>
</feature>
<evidence type="ECO:0000256" key="5">
    <source>
        <dbReference type="ARBA" id="ARBA00022490"/>
    </source>
</evidence>
<name>A0A7S0KD99_9CHLO</name>
<dbReference type="InterPro" id="IPR001494">
    <property type="entry name" value="Importin-beta_N"/>
</dbReference>
<evidence type="ECO:0000256" key="6">
    <source>
        <dbReference type="ARBA" id="ARBA00022927"/>
    </source>
</evidence>
<dbReference type="AlphaFoldDB" id="A0A7S0KD99"/>
<keyword evidence="4" id="KW-0813">Transport</keyword>
<keyword evidence="5" id="KW-0963">Cytoplasm</keyword>
<dbReference type="GO" id="GO:0005829">
    <property type="term" value="C:cytosol"/>
    <property type="evidence" value="ECO:0007669"/>
    <property type="project" value="TreeGrafter"/>
</dbReference>
<dbReference type="Pfam" id="PF25758">
    <property type="entry name" value="TPR_IPO11"/>
    <property type="match status" value="1"/>
</dbReference>
<dbReference type="Gene3D" id="1.25.10.10">
    <property type="entry name" value="Leucine-rich Repeat Variant"/>
    <property type="match status" value="1"/>
</dbReference>
<gene>
    <name evidence="10" type="ORF">OMED0929_LOCUS631</name>
</gene>